<proteinExistence type="predicted"/>
<dbReference type="AlphaFoldDB" id="A0A2M7RNS1"/>
<reference evidence="2" key="1">
    <citation type="submission" date="2017-09" db="EMBL/GenBank/DDBJ databases">
        <title>Depth-based differentiation of microbial function through sediment-hosted aquifers and enrichment of novel symbionts in the deep terrestrial subsurface.</title>
        <authorList>
            <person name="Probst A.J."/>
            <person name="Ladd B."/>
            <person name="Jarett J.K."/>
            <person name="Geller-Mcgrath D.E."/>
            <person name="Sieber C.M.K."/>
            <person name="Emerson J.B."/>
            <person name="Anantharaman K."/>
            <person name="Thomas B.C."/>
            <person name="Malmstrom R."/>
            <person name="Stieglmeier M."/>
            <person name="Klingl A."/>
            <person name="Woyke T."/>
            <person name="Ryan C.M."/>
            <person name="Banfield J.F."/>
        </authorList>
    </citation>
    <scope>NUCLEOTIDE SEQUENCE [LARGE SCALE GENOMIC DNA]</scope>
</reference>
<dbReference type="Proteomes" id="UP000229371">
    <property type="component" value="Unassembled WGS sequence"/>
</dbReference>
<comment type="caution">
    <text evidence="1">The sequence shown here is derived from an EMBL/GenBank/DDBJ whole genome shotgun (WGS) entry which is preliminary data.</text>
</comment>
<accession>A0A2M7RNS1</accession>
<evidence type="ECO:0000313" key="1">
    <source>
        <dbReference type="EMBL" id="PIZ00831.1"/>
    </source>
</evidence>
<name>A0A2M7RNS1_9BACT</name>
<sequence length="71" mass="8177">MQEVRNLEKGNKIKNPFYGAHKEEGESVIDCIIDGERQWPMETKVKLLGIEYYDEECASMFCTLVGMSRGM</sequence>
<dbReference type="EMBL" id="PFMI01000038">
    <property type="protein sequence ID" value="PIZ00831.1"/>
    <property type="molecule type" value="Genomic_DNA"/>
</dbReference>
<protein>
    <submittedName>
        <fullName evidence="1">Uncharacterized protein</fullName>
    </submittedName>
</protein>
<evidence type="ECO:0000313" key="2">
    <source>
        <dbReference type="Proteomes" id="UP000229371"/>
    </source>
</evidence>
<organism evidence="1 2">
    <name type="scientific">bacterium (Candidatus Gribaldobacteria) CG_4_10_14_0_8_um_filter_33_9</name>
    <dbReference type="NCBI Taxonomy" id="2014266"/>
    <lineage>
        <taxon>Bacteria</taxon>
        <taxon>Candidatus Gribaldobacteria</taxon>
    </lineage>
</organism>
<gene>
    <name evidence="1" type="ORF">COY61_01485</name>
</gene>